<feature type="region of interest" description="Disordered" evidence="1">
    <location>
        <begin position="135"/>
        <end position="157"/>
    </location>
</feature>
<protein>
    <submittedName>
        <fullName evidence="2">Uncharacterized protein</fullName>
    </submittedName>
</protein>
<name>A0AAD4YU67_PRUDU</name>
<keyword evidence="3" id="KW-1185">Reference proteome</keyword>
<dbReference type="EMBL" id="JAJFAZ020000006">
    <property type="protein sequence ID" value="KAI5321486.1"/>
    <property type="molecule type" value="Genomic_DNA"/>
</dbReference>
<sequence>MSLPRASSSLELPYVACFVEKRNRFDRMTLSLLRLACGLLSRANGATCQNAHARQGHYGTSWFFEVYQSLLFSINSGGLRMEGSLAFVRAFSKGDFWQDTLGNQGDFRRLSSGGAISDDPDTVAISESAYDIKPNAFDGKSSDDQRDSGSMALSFDSADSEEADVEVVDERIKVVPSLGRGKVLQTDRAVPLAAILCGNACSSISQYYEFFNERYAVARSACQLPLGDFYFWSGRHSCRVFFPSSSDYSSTGKP</sequence>
<dbReference type="Proteomes" id="UP001054821">
    <property type="component" value="Chromosome 6"/>
</dbReference>
<evidence type="ECO:0000313" key="2">
    <source>
        <dbReference type="EMBL" id="KAI5321486.1"/>
    </source>
</evidence>
<dbReference type="AlphaFoldDB" id="A0AAD4YU67"/>
<proteinExistence type="predicted"/>
<accession>A0AAD4YU67</accession>
<comment type="caution">
    <text evidence="2">The sequence shown here is derived from an EMBL/GenBank/DDBJ whole genome shotgun (WGS) entry which is preliminary data.</text>
</comment>
<reference evidence="2 3" key="1">
    <citation type="journal article" date="2022" name="G3 (Bethesda)">
        <title>Whole-genome sequence and methylome profiling of the almond [Prunus dulcis (Mill.) D.A. Webb] cultivar 'Nonpareil'.</title>
        <authorList>
            <person name="D'Amico-Willman K.M."/>
            <person name="Ouma W.Z."/>
            <person name="Meulia T."/>
            <person name="Sideli G.M."/>
            <person name="Gradziel T.M."/>
            <person name="Fresnedo-Ramirez J."/>
        </authorList>
    </citation>
    <scope>NUCLEOTIDE SEQUENCE [LARGE SCALE GENOMIC DNA]</scope>
    <source>
        <strain evidence="2">Clone GOH B32 T37-40</strain>
    </source>
</reference>
<evidence type="ECO:0000256" key="1">
    <source>
        <dbReference type="SAM" id="MobiDB-lite"/>
    </source>
</evidence>
<gene>
    <name evidence="2" type="ORF">L3X38_030557</name>
</gene>
<evidence type="ECO:0000313" key="3">
    <source>
        <dbReference type="Proteomes" id="UP001054821"/>
    </source>
</evidence>
<organism evidence="2 3">
    <name type="scientific">Prunus dulcis</name>
    <name type="common">Almond</name>
    <name type="synonym">Amygdalus dulcis</name>
    <dbReference type="NCBI Taxonomy" id="3755"/>
    <lineage>
        <taxon>Eukaryota</taxon>
        <taxon>Viridiplantae</taxon>
        <taxon>Streptophyta</taxon>
        <taxon>Embryophyta</taxon>
        <taxon>Tracheophyta</taxon>
        <taxon>Spermatophyta</taxon>
        <taxon>Magnoliopsida</taxon>
        <taxon>eudicotyledons</taxon>
        <taxon>Gunneridae</taxon>
        <taxon>Pentapetalae</taxon>
        <taxon>rosids</taxon>
        <taxon>fabids</taxon>
        <taxon>Rosales</taxon>
        <taxon>Rosaceae</taxon>
        <taxon>Amygdaloideae</taxon>
        <taxon>Amygdaleae</taxon>
        <taxon>Prunus</taxon>
    </lineage>
</organism>